<dbReference type="Proteomes" id="UP000026961">
    <property type="component" value="Chromosome 3"/>
</dbReference>
<proteinExistence type="predicted"/>
<dbReference type="HOGENOM" id="CLU_114292_0_0_1"/>
<evidence type="ECO:0000313" key="2">
    <source>
        <dbReference type="Proteomes" id="UP000026961"/>
    </source>
</evidence>
<accession>A0A0D9ZCD6</accession>
<dbReference type="Gramene" id="OGLUM03G31930.1">
    <property type="protein sequence ID" value="OGLUM03G31930.1"/>
    <property type="gene ID" value="OGLUM03G31930"/>
</dbReference>
<dbReference type="AlphaFoldDB" id="A0A0D9ZCD6"/>
<dbReference type="EnsemblPlants" id="OGLUM03G31930.1">
    <property type="protein sequence ID" value="OGLUM03G31930.1"/>
    <property type="gene ID" value="OGLUM03G31930"/>
</dbReference>
<dbReference type="STRING" id="40148.A0A0D9ZCD6"/>
<evidence type="ECO:0000313" key="1">
    <source>
        <dbReference type="EnsemblPlants" id="OGLUM03G31930.1"/>
    </source>
</evidence>
<sequence>MFYSSAIHVHTSRSLQLATLALLSEMLGRGLLPTSHTRAAAAAPALLLAYGQRWKRGDKGRDNGERGGGGGRRGRREMMACGPIVLMDSSVRYGSSLDDGDEHAISNLNEAVAEETTVADQEDDHVGGDLQGGANHELPGGDFQGGEVPTMCFLLISTCMHLTTKEKYI</sequence>
<keyword evidence="2" id="KW-1185">Reference proteome</keyword>
<name>A0A0D9ZCD6_9ORYZ</name>
<protein>
    <submittedName>
        <fullName evidence="1">Uncharacterized protein</fullName>
    </submittedName>
</protein>
<reference evidence="1" key="2">
    <citation type="submission" date="2018-05" db="EMBL/GenBank/DDBJ databases">
        <title>OgluRS3 (Oryza glumaepatula Reference Sequence Version 3).</title>
        <authorList>
            <person name="Zhang J."/>
            <person name="Kudrna D."/>
            <person name="Lee S."/>
            <person name="Talag J."/>
            <person name="Welchert J."/>
            <person name="Wing R.A."/>
        </authorList>
    </citation>
    <scope>NUCLEOTIDE SEQUENCE [LARGE SCALE GENOMIC DNA]</scope>
</reference>
<organism evidence="1">
    <name type="scientific">Oryza glumipatula</name>
    <dbReference type="NCBI Taxonomy" id="40148"/>
    <lineage>
        <taxon>Eukaryota</taxon>
        <taxon>Viridiplantae</taxon>
        <taxon>Streptophyta</taxon>
        <taxon>Embryophyta</taxon>
        <taxon>Tracheophyta</taxon>
        <taxon>Spermatophyta</taxon>
        <taxon>Magnoliopsida</taxon>
        <taxon>Liliopsida</taxon>
        <taxon>Poales</taxon>
        <taxon>Poaceae</taxon>
        <taxon>BOP clade</taxon>
        <taxon>Oryzoideae</taxon>
        <taxon>Oryzeae</taxon>
        <taxon>Oryzinae</taxon>
        <taxon>Oryza</taxon>
    </lineage>
</organism>
<reference evidence="1" key="1">
    <citation type="submission" date="2015-04" db="UniProtKB">
        <authorList>
            <consortium name="EnsemblPlants"/>
        </authorList>
    </citation>
    <scope>IDENTIFICATION</scope>
</reference>